<protein>
    <submittedName>
        <fullName evidence="2">Uncharacterized protein</fullName>
    </submittedName>
</protein>
<dbReference type="RefSeq" id="WP_080064569.1">
    <property type="nucleotide sequence ID" value="NZ_MZGX01000013.1"/>
</dbReference>
<evidence type="ECO:0000256" key="1">
    <source>
        <dbReference type="SAM" id="Phobius"/>
    </source>
</evidence>
<reference evidence="2 3" key="1">
    <citation type="submission" date="2017-03" db="EMBL/GenBank/DDBJ databases">
        <title>Genome sequence of Clostridium hungatei DSM 14427.</title>
        <authorList>
            <person name="Poehlein A."/>
            <person name="Daniel R."/>
        </authorList>
    </citation>
    <scope>NUCLEOTIDE SEQUENCE [LARGE SCALE GENOMIC DNA]</scope>
    <source>
        <strain evidence="2 3">DSM 14427</strain>
    </source>
</reference>
<comment type="caution">
    <text evidence="2">The sequence shown here is derived from an EMBL/GenBank/DDBJ whole genome shotgun (WGS) entry which is preliminary data.</text>
</comment>
<evidence type="ECO:0000313" key="3">
    <source>
        <dbReference type="Proteomes" id="UP000191554"/>
    </source>
</evidence>
<feature type="transmembrane region" description="Helical" evidence="1">
    <location>
        <begin position="350"/>
        <end position="372"/>
    </location>
</feature>
<dbReference type="EMBL" id="MZGX01000013">
    <property type="protein sequence ID" value="OPX43889.1"/>
    <property type="molecule type" value="Genomic_DNA"/>
</dbReference>
<dbReference type="AlphaFoldDB" id="A0A1V4SJ22"/>
<keyword evidence="1" id="KW-1133">Transmembrane helix</keyword>
<feature type="transmembrane region" description="Helical" evidence="1">
    <location>
        <begin position="323"/>
        <end position="344"/>
    </location>
</feature>
<name>A0A1V4SJ22_RUMHU</name>
<sequence>MERNSSNSPESRRKIAFLSIFGITQLHYRNPYVVAWWSAAFPGLGHMLLSKYIRGFLLFIWEVVINLKAHLNMGIFYTFTGNFKAAQEVLDIRWLLLYNAVYIFSIWDSYRAANDVNNSYELAAREDAEIQPFIMNSLELNYLDRKIPWVSAMWSFLMPGTGQLYNHRIVAATFMFVWWIVILYYSKVLPAIHFTFTGGFEMARSVVDEHWAMNISSVYMFSVYDAYMNTVENNKLFEWEQSQFLKKHYQNSNFTVPGKNITAGGDQMYIISTFEHSIFLEKAVTAIQMRGIAKEDILAVPLDKRAEQRKLFDSIHQSDGLSLMDLASILGTIFMLLGTIYGFLLKFGPVFWGMAGLIAGFSLGLAIKLLILRKSSRRQDNKKVSEVVLIIDCVKDKAEMVADTLWNHHALGVSRLDLN</sequence>
<proteinExistence type="predicted"/>
<keyword evidence="1" id="KW-0812">Transmembrane</keyword>
<keyword evidence="1" id="KW-0472">Membrane</keyword>
<gene>
    <name evidence="2" type="ORF">CLHUN_21300</name>
</gene>
<keyword evidence="3" id="KW-1185">Reference proteome</keyword>
<feature type="transmembrane region" description="Helical" evidence="1">
    <location>
        <begin position="55"/>
        <end position="80"/>
    </location>
</feature>
<feature type="transmembrane region" description="Helical" evidence="1">
    <location>
        <begin position="165"/>
        <end position="185"/>
    </location>
</feature>
<accession>A0A1V4SJ22</accession>
<dbReference type="Proteomes" id="UP000191554">
    <property type="component" value="Unassembled WGS sequence"/>
</dbReference>
<organism evidence="2 3">
    <name type="scientific">Ruminiclostridium hungatei</name>
    <name type="common">Clostridium hungatei</name>
    <dbReference type="NCBI Taxonomy" id="48256"/>
    <lineage>
        <taxon>Bacteria</taxon>
        <taxon>Bacillati</taxon>
        <taxon>Bacillota</taxon>
        <taxon>Clostridia</taxon>
        <taxon>Eubacteriales</taxon>
        <taxon>Oscillospiraceae</taxon>
        <taxon>Ruminiclostridium</taxon>
    </lineage>
</organism>
<evidence type="ECO:0000313" key="2">
    <source>
        <dbReference type="EMBL" id="OPX43889.1"/>
    </source>
</evidence>
<dbReference type="STRING" id="48256.CLHUN_21300"/>
<dbReference type="OrthoDB" id="1681403at2"/>